<dbReference type="EC" id="5.1.1.1" evidence="3"/>
<proteinExistence type="predicted"/>
<comment type="cofactor">
    <cofactor evidence="2">
        <name>pyridoxal 5'-phosphate</name>
        <dbReference type="ChEBI" id="CHEBI:597326"/>
    </cofactor>
</comment>
<name>A0ABS7PWI8_9SPHN</name>
<gene>
    <name evidence="7" type="ORF">K7G82_24630</name>
</gene>
<evidence type="ECO:0000256" key="5">
    <source>
        <dbReference type="ARBA" id="ARBA00023235"/>
    </source>
</evidence>
<keyword evidence="8" id="KW-1185">Reference proteome</keyword>
<dbReference type="EMBL" id="JAINVV010000012">
    <property type="protein sequence ID" value="MBY8825511.1"/>
    <property type="molecule type" value="Genomic_DNA"/>
</dbReference>
<dbReference type="InterPro" id="IPR011079">
    <property type="entry name" value="Ala_racemase_C"/>
</dbReference>
<evidence type="ECO:0000256" key="4">
    <source>
        <dbReference type="ARBA" id="ARBA00022898"/>
    </source>
</evidence>
<evidence type="ECO:0000256" key="3">
    <source>
        <dbReference type="ARBA" id="ARBA00013089"/>
    </source>
</evidence>
<organism evidence="7 8">
    <name type="scientific">Sphingomonas colocasiae</name>
    <dbReference type="NCBI Taxonomy" id="1848973"/>
    <lineage>
        <taxon>Bacteria</taxon>
        <taxon>Pseudomonadati</taxon>
        <taxon>Pseudomonadota</taxon>
        <taxon>Alphaproteobacteria</taxon>
        <taxon>Sphingomonadales</taxon>
        <taxon>Sphingomonadaceae</taxon>
        <taxon>Sphingomonas</taxon>
    </lineage>
</organism>
<dbReference type="SUPFAM" id="SSF51419">
    <property type="entry name" value="PLP-binding barrel"/>
    <property type="match status" value="1"/>
</dbReference>
<dbReference type="GO" id="GO:0008784">
    <property type="term" value="F:alanine racemase activity"/>
    <property type="evidence" value="ECO:0007669"/>
    <property type="project" value="UniProtKB-EC"/>
</dbReference>
<dbReference type="SMART" id="SM01005">
    <property type="entry name" value="Ala_racemase_C"/>
    <property type="match status" value="1"/>
</dbReference>
<evidence type="ECO:0000256" key="2">
    <source>
        <dbReference type="ARBA" id="ARBA00001933"/>
    </source>
</evidence>
<dbReference type="InterPro" id="IPR009006">
    <property type="entry name" value="Ala_racemase/Decarboxylase_C"/>
</dbReference>
<reference evidence="7 8" key="1">
    <citation type="submission" date="2021-08" db="EMBL/GenBank/DDBJ databases">
        <authorList>
            <person name="Tuo L."/>
        </authorList>
    </citation>
    <scope>NUCLEOTIDE SEQUENCE [LARGE SCALE GENOMIC DNA]</scope>
    <source>
        <strain evidence="7 8">JCM 31229</strain>
    </source>
</reference>
<dbReference type="Pfam" id="PF00842">
    <property type="entry name" value="Ala_racemase_C"/>
    <property type="match status" value="1"/>
</dbReference>
<comment type="caution">
    <text evidence="7">The sequence shown here is derived from an EMBL/GenBank/DDBJ whole genome shotgun (WGS) entry which is preliminary data.</text>
</comment>
<dbReference type="SUPFAM" id="SSF50621">
    <property type="entry name" value="Alanine racemase C-terminal domain-like"/>
    <property type="match status" value="1"/>
</dbReference>
<feature type="domain" description="Alanine racemase C-terminal" evidence="6">
    <location>
        <begin position="256"/>
        <end position="385"/>
    </location>
</feature>
<dbReference type="PRINTS" id="PR00992">
    <property type="entry name" value="ALARACEMASE"/>
</dbReference>
<sequence length="391" mass="40682">MAHVSRLLWEDIVQALLQSRKDEYADGRGNVIAIDVRAFAGNVDCTRTLMAPGAALYQVVKADGYGFGIERAIRLGLDAGVDGFCVGTIQEALRAKALAPAHPILLFTACPPALLAGVACQGVIVTVNSVAAYQALDGLEGARFMMEFDCGFGRFGLDHAAFDALLAREGQRTRPRCLGGYTHFGSRAGAAFDEGLRRFDGFGAMLRAAFGDDQLLMAAASHGLVWRPGLPYPGAHPGSLLYGMVPAAVAPGFAPVLRSVTSPIIQVNRIAEAQSLSVGYGSGVMLPAGGATGVFPLGWNDGLSTGAALGSVLVRGRRAPVIARTLFHSIVDLSGIDTPAIGEAVTVIGTQGGERIGLHDAADAMEIAATELHFRLAGAITRGVFGGDHES</sequence>
<accession>A0ABS7PWI8</accession>
<dbReference type="InterPro" id="IPR001608">
    <property type="entry name" value="Ala_racemase_N"/>
</dbReference>
<dbReference type="InterPro" id="IPR029066">
    <property type="entry name" value="PLP-binding_barrel"/>
</dbReference>
<dbReference type="Pfam" id="PF01168">
    <property type="entry name" value="Ala_racemase_N"/>
    <property type="match status" value="1"/>
</dbReference>
<dbReference type="InterPro" id="IPR000821">
    <property type="entry name" value="Ala_racemase"/>
</dbReference>
<evidence type="ECO:0000259" key="6">
    <source>
        <dbReference type="SMART" id="SM01005"/>
    </source>
</evidence>
<comment type="catalytic activity">
    <reaction evidence="1">
        <text>L-alanine = D-alanine</text>
        <dbReference type="Rhea" id="RHEA:20249"/>
        <dbReference type="ChEBI" id="CHEBI:57416"/>
        <dbReference type="ChEBI" id="CHEBI:57972"/>
        <dbReference type="EC" id="5.1.1.1"/>
    </reaction>
</comment>
<protein>
    <recommendedName>
        <fullName evidence="3">alanine racemase</fullName>
        <ecNumber evidence="3">5.1.1.1</ecNumber>
    </recommendedName>
</protein>
<keyword evidence="5 7" id="KW-0413">Isomerase</keyword>
<dbReference type="Proteomes" id="UP000706039">
    <property type="component" value="Unassembled WGS sequence"/>
</dbReference>
<evidence type="ECO:0000313" key="7">
    <source>
        <dbReference type="EMBL" id="MBY8825511.1"/>
    </source>
</evidence>
<dbReference type="PANTHER" id="PTHR30511:SF0">
    <property type="entry name" value="ALANINE RACEMASE, CATABOLIC-RELATED"/>
    <property type="match status" value="1"/>
</dbReference>
<keyword evidence="4" id="KW-0663">Pyridoxal phosphate</keyword>
<dbReference type="Gene3D" id="2.40.37.10">
    <property type="entry name" value="Lyase, Ornithine Decarboxylase, Chain A, domain 1"/>
    <property type="match status" value="1"/>
</dbReference>
<evidence type="ECO:0000256" key="1">
    <source>
        <dbReference type="ARBA" id="ARBA00000316"/>
    </source>
</evidence>
<evidence type="ECO:0000313" key="8">
    <source>
        <dbReference type="Proteomes" id="UP000706039"/>
    </source>
</evidence>
<dbReference type="Gene3D" id="3.20.20.10">
    <property type="entry name" value="Alanine racemase"/>
    <property type="match status" value="1"/>
</dbReference>
<dbReference type="PANTHER" id="PTHR30511">
    <property type="entry name" value="ALANINE RACEMASE"/>
    <property type="match status" value="1"/>
</dbReference>
<dbReference type="RefSeq" id="WP_222992611.1">
    <property type="nucleotide sequence ID" value="NZ_JAINVV010000012.1"/>
</dbReference>